<evidence type="ECO:0000256" key="4">
    <source>
        <dbReference type="ARBA" id="ARBA00023136"/>
    </source>
</evidence>
<dbReference type="InterPro" id="IPR052081">
    <property type="entry name" value="Dispatched_Hh_regulator"/>
</dbReference>
<dbReference type="InterPro" id="IPR053958">
    <property type="entry name" value="HMGCR/SNAP/NPC1-like_SSD"/>
</dbReference>
<evidence type="ECO:0000256" key="1">
    <source>
        <dbReference type="ARBA" id="ARBA00004141"/>
    </source>
</evidence>
<dbReference type="AlphaFoldDB" id="A0A0N4XQX0"/>
<evidence type="ECO:0000313" key="10">
    <source>
        <dbReference type="WBParaSite" id="NBR_0000492201-mRNA-1"/>
    </source>
</evidence>
<dbReference type="EMBL" id="UYSL01010352">
    <property type="protein sequence ID" value="VDL68513.1"/>
    <property type="molecule type" value="Genomic_DNA"/>
</dbReference>
<dbReference type="GO" id="GO:0022857">
    <property type="term" value="F:transmembrane transporter activity"/>
    <property type="evidence" value="ECO:0007669"/>
    <property type="project" value="TreeGrafter"/>
</dbReference>
<dbReference type="Pfam" id="PF12349">
    <property type="entry name" value="Sterol-sensing"/>
    <property type="match status" value="1"/>
</dbReference>
<accession>A0A0N4XQX0</accession>
<evidence type="ECO:0000256" key="2">
    <source>
        <dbReference type="ARBA" id="ARBA00022692"/>
    </source>
</evidence>
<keyword evidence="4 6" id="KW-0472">Membrane</keyword>
<keyword evidence="5" id="KW-0325">Glycoprotein</keyword>
<proteinExistence type="predicted"/>
<dbReference type="WBParaSite" id="NBR_0000492201-mRNA-1">
    <property type="protein sequence ID" value="NBR_0000492201-mRNA-1"/>
    <property type="gene ID" value="NBR_0000492201"/>
</dbReference>
<evidence type="ECO:0000256" key="5">
    <source>
        <dbReference type="ARBA" id="ARBA00023180"/>
    </source>
</evidence>
<evidence type="ECO:0000313" key="8">
    <source>
        <dbReference type="EMBL" id="VDL68513.1"/>
    </source>
</evidence>
<sequence length="93" mass="10121">MSDSLLAILSAGTVAVLVALHSRSITYAFAVFIVLGLSVVGSLGVYCLFTSDFPLLNLVIFVLLIAVGTDDAFLLFSHFPQNLKEESFYEVCW</sequence>
<reference evidence="10" key="1">
    <citation type="submission" date="2017-02" db="UniProtKB">
        <authorList>
            <consortium name="WormBaseParasite"/>
        </authorList>
    </citation>
    <scope>IDENTIFICATION</scope>
</reference>
<evidence type="ECO:0000256" key="3">
    <source>
        <dbReference type="ARBA" id="ARBA00022989"/>
    </source>
</evidence>
<keyword evidence="2 6" id="KW-0812">Transmembrane</keyword>
<keyword evidence="9" id="KW-1185">Reference proteome</keyword>
<feature type="transmembrane region" description="Helical" evidence="6">
    <location>
        <begin position="25"/>
        <end position="48"/>
    </location>
</feature>
<feature type="transmembrane region" description="Helical" evidence="6">
    <location>
        <begin position="55"/>
        <end position="76"/>
    </location>
</feature>
<dbReference type="PANTHER" id="PTHR45951">
    <property type="entry name" value="PROTEIN DISPATCHED-RELATED"/>
    <property type="match status" value="1"/>
</dbReference>
<keyword evidence="3 6" id="KW-1133">Transmembrane helix</keyword>
<dbReference type="GO" id="GO:0016020">
    <property type="term" value="C:membrane"/>
    <property type="evidence" value="ECO:0007669"/>
    <property type="project" value="UniProtKB-SubCell"/>
</dbReference>
<dbReference type="STRING" id="27835.A0A0N4XQX0"/>
<dbReference type="SUPFAM" id="SSF82866">
    <property type="entry name" value="Multidrug efflux transporter AcrB transmembrane domain"/>
    <property type="match status" value="1"/>
</dbReference>
<evidence type="ECO:0000313" key="9">
    <source>
        <dbReference type="Proteomes" id="UP000271162"/>
    </source>
</evidence>
<reference evidence="8 9" key="2">
    <citation type="submission" date="2018-11" db="EMBL/GenBank/DDBJ databases">
        <authorList>
            <consortium name="Pathogen Informatics"/>
        </authorList>
    </citation>
    <scope>NUCLEOTIDE SEQUENCE [LARGE SCALE GENOMIC DNA]</scope>
</reference>
<comment type="subcellular location">
    <subcellularLocation>
        <location evidence="1">Membrane</location>
        <topology evidence="1">Multi-pass membrane protein</topology>
    </subcellularLocation>
</comment>
<dbReference type="Proteomes" id="UP000271162">
    <property type="component" value="Unassembled WGS sequence"/>
</dbReference>
<dbReference type="GO" id="GO:0007224">
    <property type="term" value="P:smoothened signaling pathway"/>
    <property type="evidence" value="ECO:0007669"/>
    <property type="project" value="TreeGrafter"/>
</dbReference>
<evidence type="ECO:0000256" key="6">
    <source>
        <dbReference type="SAM" id="Phobius"/>
    </source>
</evidence>
<protein>
    <submittedName>
        <fullName evidence="10">SSD domain-containing protein</fullName>
    </submittedName>
</protein>
<dbReference type="PANTHER" id="PTHR45951:SF8">
    <property type="entry name" value="CHE-14 PROTEIN"/>
    <property type="match status" value="1"/>
</dbReference>
<organism evidence="10">
    <name type="scientific">Nippostrongylus brasiliensis</name>
    <name type="common">Rat hookworm</name>
    <dbReference type="NCBI Taxonomy" id="27835"/>
    <lineage>
        <taxon>Eukaryota</taxon>
        <taxon>Metazoa</taxon>
        <taxon>Ecdysozoa</taxon>
        <taxon>Nematoda</taxon>
        <taxon>Chromadorea</taxon>
        <taxon>Rhabditida</taxon>
        <taxon>Rhabditina</taxon>
        <taxon>Rhabditomorpha</taxon>
        <taxon>Strongyloidea</taxon>
        <taxon>Heligmosomidae</taxon>
        <taxon>Nippostrongylus</taxon>
    </lineage>
</organism>
<name>A0A0N4XQX0_NIPBR</name>
<feature type="domain" description="HMGCR/SNAP/NPC1-like sterol-sensing" evidence="7">
    <location>
        <begin position="25"/>
        <end position="79"/>
    </location>
</feature>
<dbReference type="Gene3D" id="1.20.1640.10">
    <property type="entry name" value="Multidrug efflux transporter AcrB transmembrane domain"/>
    <property type="match status" value="1"/>
</dbReference>
<evidence type="ECO:0000259" key="7">
    <source>
        <dbReference type="Pfam" id="PF12349"/>
    </source>
</evidence>
<gene>
    <name evidence="8" type="ORF">NBR_LOCUS4924</name>
</gene>